<name>A0A9D1A2I4_9FIRM</name>
<dbReference type="EMBL" id="DVGC01000010">
    <property type="protein sequence ID" value="HIR04819.1"/>
    <property type="molecule type" value="Genomic_DNA"/>
</dbReference>
<reference evidence="4" key="2">
    <citation type="journal article" date="2021" name="PeerJ">
        <title>Extensive microbial diversity within the chicken gut microbiome revealed by metagenomics and culture.</title>
        <authorList>
            <person name="Gilroy R."/>
            <person name="Ravi A."/>
            <person name="Getino M."/>
            <person name="Pursley I."/>
            <person name="Horton D.L."/>
            <person name="Alikhan N.F."/>
            <person name="Baker D."/>
            <person name="Gharbi K."/>
            <person name="Hall N."/>
            <person name="Watson M."/>
            <person name="Adriaenssens E.M."/>
            <person name="Foster-Nyarko E."/>
            <person name="Jarju S."/>
            <person name="Secka A."/>
            <person name="Antonio M."/>
            <person name="Oren A."/>
            <person name="Chaudhuri R.R."/>
            <person name="La Ragione R."/>
            <person name="Hildebrand F."/>
            <person name="Pallen M.J."/>
        </authorList>
    </citation>
    <scope>NUCLEOTIDE SEQUENCE</scope>
    <source>
        <strain evidence="4">CHK180-2868</strain>
    </source>
</reference>
<dbReference type="AlphaFoldDB" id="A0A9D1A2I4"/>
<evidence type="ECO:0000256" key="2">
    <source>
        <dbReference type="PROSITE-ProRule" id="PRU00591"/>
    </source>
</evidence>
<evidence type="ECO:0000256" key="1">
    <source>
        <dbReference type="ARBA" id="ARBA00022737"/>
    </source>
</evidence>
<dbReference type="PROSITE" id="PS51170">
    <property type="entry name" value="CW"/>
    <property type="match status" value="2"/>
</dbReference>
<evidence type="ECO:0000313" key="5">
    <source>
        <dbReference type="Proteomes" id="UP000824250"/>
    </source>
</evidence>
<dbReference type="Pfam" id="PF19127">
    <property type="entry name" value="Choline_bind_3"/>
    <property type="match status" value="1"/>
</dbReference>
<comment type="caution">
    <text evidence="4">The sequence shown here is derived from an EMBL/GenBank/DDBJ whole genome shotgun (WGS) entry which is preliminary data.</text>
</comment>
<keyword evidence="1" id="KW-0677">Repeat</keyword>
<dbReference type="Gene3D" id="2.10.270.10">
    <property type="entry name" value="Cholin Binding"/>
    <property type="match status" value="1"/>
</dbReference>
<dbReference type="Pfam" id="PF01473">
    <property type="entry name" value="Choline_bind_1"/>
    <property type="match status" value="1"/>
</dbReference>
<feature type="repeat" description="Cell wall-binding" evidence="2">
    <location>
        <begin position="202"/>
        <end position="221"/>
    </location>
</feature>
<dbReference type="SUPFAM" id="SSF69360">
    <property type="entry name" value="Cell wall binding repeat"/>
    <property type="match status" value="1"/>
</dbReference>
<evidence type="ECO:0000313" key="4">
    <source>
        <dbReference type="EMBL" id="HIR04819.1"/>
    </source>
</evidence>
<dbReference type="Proteomes" id="UP000824250">
    <property type="component" value="Unassembled WGS sequence"/>
</dbReference>
<proteinExistence type="predicted"/>
<organism evidence="4 5">
    <name type="scientific">Candidatus Copromonas faecavium</name>
    <name type="common">nom. illeg.</name>
    <dbReference type="NCBI Taxonomy" id="2840740"/>
    <lineage>
        <taxon>Bacteria</taxon>
        <taxon>Bacillati</taxon>
        <taxon>Bacillota</taxon>
        <taxon>Clostridia</taxon>
        <taxon>Lachnospirales</taxon>
        <taxon>Lachnospiraceae</taxon>
        <taxon>Candidatus Copromonas (nom. illeg.)</taxon>
    </lineage>
</organism>
<accession>A0A9D1A2I4</accession>
<protein>
    <submittedName>
        <fullName evidence="4">N-acetylmuramoyl-L-alanine amidase family protein</fullName>
    </submittedName>
</protein>
<reference evidence="4" key="1">
    <citation type="submission" date="2020-10" db="EMBL/GenBank/DDBJ databases">
        <authorList>
            <person name="Gilroy R."/>
        </authorList>
    </citation>
    <scope>NUCLEOTIDE SEQUENCE</scope>
    <source>
        <strain evidence="4">CHK180-2868</strain>
    </source>
</reference>
<gene>
    <name evidence="4" type="ORF">IAB28_02470</name>
</gene>
<feature type="repeat" description="Cell wall-binding" evidence="2">
    <location>
        <begin position="247"/>
        <end position="266"/>
    </location>
</feature>
<dbReference type="InterPro" id="IPR018337">
    <property type="entry name" value="Cell_wall/Cho-bd_repeat"/>
</dbReference>
<sequence>MLEKLDGLFAHYFPIEITYGDEETGLDVMGLSLLGYAYAGEDAEEVVFTADQFQVASDSNAATKVRFRLSATVLTESGNEIEADGRLKSPLLVYMDAPDGYDEIHHENDYLHKPNETREKLLYEDGMFQFYVVKKLGKFTIQGPKAGIEDPDNDADDDKPSASRSSKPRAGVVKEPKSPEGGSWTLVNGAYSYLYSDGTKAANCWLKINGLWYYFNMDGTMVTGWLKDGGNYFYLNPASGALNGAMMTGWQEIDGRWYYFSEEGNGFTGMMYADTTTPDGYQVNGNGVWNPES</sequence>
<evidence type="ECO:0000256" key="3">
    <source>
        <dbReference type="SAM" id="MobiDB-lite"/>
    </source>
</evidence>
<feature type="region of interest" description="Disordered" evidence="3">
    <location>
        <begin position="144"/>
        <end position="180"/>
    </location>
</feature>